<evidence type="ECO:0000256" key="1">
    <source>
        <dbReference type="SAM" id="SignalP"/>
    </source>
</evidence>
<feature type="chain" id="PRO_5022191387" evidence="1">
    <location>
        <begin position="20"/>
        <end position="301"/>
    </location>
</feature>
<keyword evidence="1" id="KW-0732">Signal</keyword>
<name>A0A517WEI4_9PLAN</name>
<dbReference type="Proteomes" id="UP000320722">
    <property type="component" value="Chromosome"/>
</dbReference>
<dbReference type="Pfam" id="PF14534">
    <property type="entry name" value="DUF4440"/>
    <property type="match status" value="1"/>
</dbReference>
<reference evidence="3 4" key="1">
    <citation type="submission" date="2019-02" db="EMBL/GenBank/DDBJ databases">
        <title>Deep-cultivation of Planctomycetes and their phenomic and genomic characterization uncovers novel biology.</title>
        <authorList>
            <person name="Wiegand S."/>
            <person name="Jogler M."/>
            <person name="Boedeker C."/>
            <person name="Pinto D."/>
            <person name="Vollmers J."/>
            <person name="Rivas-Marin E."/>
            <person name="Kohn T."/>
            <person name="Peeters S.H."/>
            <person name="Heuer A."/>
            <person name="Rast P."/>
            <person name="Oberbeckmann S."/>
            <person name="Bunk B."/>
            <person name="Jeske O."/>
            <person name="Meyerdierks A."/>
            <person name="Storesund J.E."/>
            <person name="Kallscheuer N."/>
            <person name="Luecker S."/>
            <person name="Lage O.M."/>
            <person name="Pohl T."/>
            <person name="Merkel B.J."/>
            <person name="Hornburger P."/>
            <person name="Mueller R.-W."/>
            <person name="Bruemmer F."/>
            <person name="Labrenz M."/>
            <person name="Spormann A.M."/>
            <person name="Op den Camp H."/>
            <person name="Overmann J."/>
            <person name="Amann R."/>
            <person name="Jetten M.S.M."/>
            <person name="Mascher T."/>
            <person name="Medema M.H."/>
            <person name="Devos D.P."/>
            <person name="Kaster A.-K."/>
            <person name="Ovreas L."/>
            <person name="Rohde M."/>
            <person name="Galperin M.Y."/>
            <person name="Jogler C."/>
        </authorList>
    </citation>
    <scope>NUCLEOTIDE SEQUENCE [LARGE SCALE GENOMIC DNA]</scope>
    <source>
        <strain evidence="3 4">V6</strain>
    </source>
</reference>
<evidence type="ECO:0000313" key="4">
    <source>
        <dbReference type="Proteomes" id="UP000320722"/>
    </source>
</evidence>
<evidence type="ECO:0000259" key="2">
    <source>
        <dbReference type="Pfam" id="PF14534"/>
    </source>
</evidence>
<feature type="signal peptide" evidence="1">
    <location>
        <begin position="1"/>
        <end position="19"/>
    </location>
</feature>
<dbReference type="AlphaFoldDB" id="A0A517WEI4"/>
<protein>
    <submittedName>
        <fullName evidence="3">SnoaL-like domain protein</fullName>
    </submittedName>
</protein>
<sequence precursor="true">MIRTISNIFLCLSMICAGAVTFAADQAKDKEAIEQSVQSYIAAFNAGDAKKLASHWAPDAVYINPLTGSEVEGREAITNEMQAILQDVKGTRLTVDVESIQFISPGVAVEKGTSKLISPTGEIEESVYTAIHVKRDGKWYLDRVTEEEIPIVLSNYEHLKELEWIIGSWTDRNESGNVQTTCKWTKNKNFIIRYFTAQTQSLNDLSGMQIIGWDPARKQIRSWVFDSDGGFSEGRWTKKKDRWYVMLTGTLPDGRKSSSTNVFKLIDENQYKWQSVDRMVDGELQPNIDEVTVVRDESVEQ</sequence>
<feature type="domain" description="DUF4440" evidence="2">
    <location>
        <begin position="33"/>
        <end position="139"/>
    </location>
</feature>
<dbReference type="InterPro" id="IPR032710">
    <property type="entry name" value="NTF2-like_dom_sf"/>
</dbReference>
<organism evidence="3 4">
    <name type="scientific">Gimesia chilikensis</name>
    <dbReference type="NCBI Taxonomy" id="2605989"/>
    <lineage>
        <taxon>Bacteria</taxon>
        <taxon>Pseudomonadati</taxon>
        <taxon>Planctomycetota</taxon>
        <taxon>Planctomycetia</taxon>
        <taxon>Planctomycetales</taxon>
        <taxon>Planctomycetaceae</taxon>
        <taxon>Gimesia</taxon>
    </lineage>
</organism>
<dbReference type="InterPro" id="IPR011944">
    <property type="entry name" value="Steroid_delta5-4_isomerase"/>
</dbReference>
<evidence type="ECO:0000313" key="3">
    <source>
        <dbReference type="EMBL" id="QDU03666.1"/>
    </source>
</evidence>
<accession>A0A517WEI4</accession>
<proteinExistence type="predicted"/>
<dbReference type="NCBIfam" id="TIGR02246">
    <property type="entry name" value="SgcJ/EcaC family oxidoreductase"/>
    <property type="match status" value="1"/>
</dbReference>
<dbReference type="SUPFAM" id="SSF54427">
    <property type="entry name" value="NTF2-like"/>
    <property type="match status" value="1"/>
</dbReference>
<dbReference type="RefSeq" id="WP_145041510.1">
    <property type="nucleotide sequence ID" value="NZ_CP036347.1"/>
</dbReference>
<dbReference type="EMBL" id="CP036347">
    <property type="protein sequence ID" value="QDU03666.1"/>
    <property type="molecule type" value="Genomic_DNA"/>
</dbReference>
<dbReference type="Gene3D" id="3.10.450.50">
    <property type="match status" value="1"/>
</dbReference>
<dbReference type="InterPro" id="IPR027843">
    <property type="entry name" value="DUF4440"/>
</dbReference>
<gene>
    <name evidence="3" type="ORF">V6x_33890</name>
</gene>